<feature type="transmembrane region" description="Helical" evidence="1">
    <location>
        <begin position="423"/>
        <end position="440"/>
    </location>
</feature>
<organism evidence="2 3">
    <name type="scientific">Halobacteriovorax marinus</name>
    <dbReference type="NCBI Taxonomy" id="97084"/>
    <lineage>
        <taxon>Bacteria</taxon>
        <taxon>Pseudomonadati</taxon>
        <taxon>Bdellovibrionota</taxon>
        <taxon>Bacteriovoracia</taxon>
        <taxon>Bacteriovoracales</taxon>
        <taxon>Halobacteriovoraceae</taxon>
        <taxon>Halobacteriovorax</taxon>
    </lineage>
</organism>
<feature type="transmembrane region" description="Helical" evidence="1">
    <location>
        <begin position="276"/>
        <end position="304"/>
    </location>
</feature>
<gene>
    <name evidence="2" type="ORF">A9Q84_05040</name>
</gene>
<dbReference type="Proteomes" id="UP000196531">
    <property type="component" value="Unassembled WGS sequence"/>
</dbReference>
<feature type="transmembrane region" description="Helical" evidence="1">
    <location>
        <begin position="90"/>
        <end position="109"/>
    </location>
</feature>
<evidence type="ECO:0000313" key="3">
    <source>
        <dbReference type="Proteomes" id="UP000196531"/>
    </source>
</evidence>
<feature type="transmembrane region" description="Helical" evidence="1">
    <location>
        <begin position="399"/>
        <end position="417"/>
    </location>
</feature>
<evidence type="ECO:0008006" key="4">
    <source>
        <dbReference type="Google" id="ProtNLM"/>
    </source>
</evidence>
<feature type="transmembrane region" description="Helical" evidence="1">
    <location>
        <begin position="36"/>
        <end position="52"/>
    </location>
</feature>
<feature type="transmembrane region" description="Helical" evidence="1">
    <location>
        <begin position="121"/>
        <end position="141"/>
    </location>
</feature>
<keyword evidence="1" id="KW-0812">Transmembrane</keyword>
<keyword evidence="1" id="KW-0472">Membrane</keyword>
<feature type="transmembrane region" description="Helical" evidence="1">
    <location>
        <begin position="236"/>
        <end position="256"/>
    </location>
</feature>
<dbReference type="AlphaFoldDB" id="A0A1Y5FAQ7"/>
<evidence type="ECO:0000313" key="2">
    <source>
        <dbReference type="EMBL" id="OUR98780.1"/>
    </source>
</evidence>
<name>A0A1Y5FAQ7_9BACT</name>
<keyword evidence="1" id="KW-1133">Transmembrane helix</keyword>
<sequence>MIQNIKPLFTSLFPVSFILLLGYSLRRTHGFIKTSHLIYISLGLMLLVLHHFKNQELKISEKFLAIIYAIFSFMLTMKPDLFYAESVNGIYLLQLISGLNFIYSLILVFKSLKGYDLKSSLRFAPIFIGLFVIAHALVPLISPNPGIDVFTVTQEGADYLLKGVNPYASKFSDIFGGRYGYVAGYVYWPGILLTLSPFKWIFGDVRFFYILAQIITLFGISKLARSKGVNRSIERFMQLIWLSFPVTFFVLEQTWTENLIIVELTLLFLFLQKRNFPFAAITLGVLCATKQYNIFLAILVYAYIFKVLDLRELVKFFIVSVLSALVLFAPFILWDHQAFIQTTLTDILSYEPRRDALSWAAWIFHHQAVKIPTLVSLVIYLTPTIFGCYRILKTKSCELRELILWLVVSYGAIFLFGKQAFCNYYYLIAFLVLIYSLLSIKSNKVLTS</sequence>
<proteinExistence type="predicted"/>
<dbReference type="EMBL" id="MAAO01000004">
    <property type="protein sequence ID" value="OUR98780.1"/>
    <property type="molecule type" value="Genomic_DNA"/>
</dbReference>
<comment type="caution">
    <text evidence="2">The sequence shown here is derived from an EMBL/GenBank/DDBJ whole genome shotgun (WGS) entry which is preliminary data.</text>
</comment>
<reference evidence="3" key="1">
    <citation type="journal article" date="2017" name="Proc. Natl. Acad. Sci. U.S.A.">
        <title>Simulation of Deepwater Horizon oil plume reveals substrate specialization within a complex community of hydrocarbon-degraders.</title>
        <authorList>
            <person name="Hu P."/>
            <person name="Dubinsky E.A."/>
            <person name="Probst A.J."/>
            <person name="Wang J."/>
            <person name="Sieber C.M.K."/>
            <person name="Tom L.M."/>
            <person name="Gardinali P."/>
            <person name="Banfield J.F."/>
            <person name="Atlas R.M."/>
            <person name="Andersen G.L."/>
        </authorList>
    </citation>
    <scope>NUCLEOTIDE SEQUENCE [LARGE SCALE GENOMIC DNA]</scope>
</reference>
<feature type="transmembrane region" description="Helical" evidence="1">
    <location>
        <begin position="316"/>
        <end position="334"/>
    </location>
</feature>
<protein>
    <recommendedName>
        <fullName evidence="4">DUF2029 domain-containing protein</fullName>
    </recommendedName>
</protein>
<feature type="transmembrane region" description="Helical" evidence="1">
    <location>
        <begin position="371"/>
        <end position="392"/>
    </location>
</feature>
<evidence type="ECO:0000256" key="1">
    <source>
        <dbReference type="SAM" id="Phobius"/>
    </source>
</evidence>
<feature type="transmembrane region" description="Helical" evidence="1">
    <location>
        <begin position="64"/>
        <end position="84"/>
    </location>
</feature>
<accession>A0A1Y5FAQ7</accession>